<organism evidence="2 3">
    <name type="scientific">Pyricularia oryzae</name>
    <name type="common">Rice blast fungus</name>
    <name type="synonym">Magnaporthe oryzae</name>
    <dbReference type="NCBI Taxonomy" id="318829"/>
    <lineage>
        <taxon>Eukaryota</taxon>
        <taxon>Fungi</taxon>
        <taxon>Dikarya</taxon>
        <taxon>Ascomycota</taxon>
        <taxon>Pezizomycotina</taxon>
        <taxon>Sordariomycetes</taxon>
        <taxon>Sordariomycetidae</taxon>
        <taxon>Magnaporthales</taxon>
        <taxon>Pyriculariaceae</taxon>
        <taxon>Pyricularia</taxon>
    </lineage>
</organism>
<dbReference type="AlphaFoldDB" id="A0A4P7MY39"/>
<gene>
    <name evidence="2" type="ORF">PoMZ_09762</name>
</gene>
<feature type="compositionally biased region" description="Basic and acidic residues" evidence="1">
    <location>
        <begin position="26"/>
        <end position="44"/>
    </location>
</feature>
<name>A0A4P7MY39_PYROR</name>
<dbReference type="EMBL" id="CP034204">
    <property type="protein sequence ID" value="QBZ54071.1"/>
    <property type="molecule type" value="Genomic_DNA"/>
</dbReference>
<proteinExistence type="predicted"/>
<dbReference type="OMA" id="PFRWKHP"/>
<evidence type="ECO:0000313" key="2">
    <source>
        <dbReference type="EMBL" id="QBZ54071.1"/>
    </source>
</evidence>
<reference evidence="2 3" key="1">
    <citation type="journal article" date="2019" name="Mol. Biol. Evol.">
        <title>Blast fungal genomes show frequent chromosomal changes, gene gains and losses, and effector gene turnover.</title>
        <authorList>
            <person name="Gomez Luciano L.B."/>
            <person name="Jason Tsai I."/>
            <person name="Chuma I."/>
            <person name="Tosa Y."/>
            <person name="Chen Y.H."/>
            <person name="Li J.Y."/>
            <person name="Li M.Y."/>
            <person name="Jade Lu M.Y."/>
            <person name="Nakayashiki H."/>
            <person name="Li W.H."/>
        </authorList>
    </citation>
    <scope>NUCLEOTIDE SEQUENCE [LARGE SCALE GENOMIC DNA]</scope>
    <source>
        <strain evidence="2">MZ5-1-6</strain>
    </source>
</reference>
<dbReference type="Proteomes" id="UP000294847">
    <property type="component" value="Chromosome 1"/>
</dbReference>
<feature type="region of interest" description="Disordered" evidence="1">
    <location>
        <begin position="25"/>
        <end position="44"/>
    </location>
</feature>
<evidence type="ECO:0000256" key="1">
    <source>
        <dbReference type="SAM" id="MobiDB-lite"/>
    </source>
</evidence>
<feature type="compositionally biased region" description="Polar residues" evidence="1">
    <location>
        <begin position="200"/>
        <end position="212"/>
    </location>
</feature>
<feature type="region of interest" description="Disordered" evidence="1">
    <location>
        <begin position="197"/>
        <end position="256"/>
    </location>
</feature>
<evidence type="ECO:0000313" key="3">
    <source>
        <dbReference type="Proteomes" id="UP000294847"/>
    </source>
</evidence>
<protein>
    <submittedName>
        <fullName evidence="2">Uncharacterized protein</fullName>
    </submittedName>
</protein>
<dbReference type="VEuPathDB" id="FungiDB:M_BR32_EuGene_00081391"/>
<sequence length="467" mass="52758">MRLRSWAWNTSRSVRNYSKKIAPRNVEAERSDAPGVLAEKDRHPEDRQELDNVFLNLARMRIQPQVDSAAKRVHTSAGDLPLSPLMNPAYLAAKRKYQNVEPKAKVDYSKHGKMEKQLARNPYAWALAGPVRDECITRYMLPRFFLQDFAFIKHPQTKRPWMVPVSLMSESDKDAEAHGDFEEAARFKAASDGSHALKLDSSTEGSSRLNTECDTDQPDDAFTSSPSRDHREGGGHNLAAARKGKPRGLPRPASPTAHALCRYDVLRMISPSGDRPSARGNQSWQSKRFRGRMASMAKIEDPNNVVFRADMDTYVLSLMRARTMEQLMHYARICDAPVRPKKYLLRCEGHWDQVQTHTTHRGCVLWMGDCGKKKVKRPGEFETVRLQGVKIGGVLPVHDLTVLLGPENVKKLRIGSRIFSEGSTFLLGGLPSTRLQMKLWKLQGYLASHGKNALIRSMPVYRALFSK</sequence>
<accession>A0A4P7MY39</accession>